<proteinExistence type="predicted"/>
<dbReference type="Proteomes" id="UP001439008">
    <property type="component" value="Unassembled WGS sequence"/>
</dbReference>
<dbReference type="EMBL" id="JBDODL010007289">
    <property type="protein sequence ID" value="MES1923630.1"/>
    <property type="molecule type" value="Genomic_DNA"/>
</dbReference>
<comment type="caution">
    <text evidence="1">The sequence shown here is derived from an EMBL/GenBank/DDBJ whole genome shotgun (WGS) entry which is preliminary data.</text>
</comment>
<keyword evidence="2" id="KW-1185">Reference proteome</keyword>
<reference evidence="1 2" key="1">
    <citation type="journal article" date="2024" name="BMC Biol.">
        <title>Comparative genomics of Ascetosporea gives new insight into the evolutionary basis for animal parasitism in Rhizaria.</title>
        <authorList>
            <person name="Hiltunen Thoren M."/>
            <person name="Onut-Brannstrom I."/>
            <person name="Alfjorden A."/>
            <person name="Peckova H."/>
            <person name="Swords F."/>
            <person name="Hooper C."/>
            <person name="Holzer A.S."/>
            <person name="Bass D."/>
            <person name="Burki F."/>
        </authorList>
    </citation>
    <scope>NUCLEOTIDE SEQUENCE [LARGE SCALE GENOMIC DNA]</scope>
    <source>
        <strain evidence="1">20-A016</strain>
    </source>
</reference>
<accession>A0ABV2AVE4</accession>
<organism evidence="1 2">
    <name type="scientific">Bonamia ostreae</name>
    <dbReference type="NCBI Taxonomy" id="126728"/>
    <lineage>
        <taxon>Eukaryota</taxon>
        <taxon>Sar</taxon>
        <taxon>Rhizaria</taxon>
        <taxon>Endomyxa</taxon>
        <taxon>Ascetosporea</taxon>
        <taxon>Haplosporida</taxon>
        <taxon>Bonamia</taxon>
    </lineage>
</organism>
<evidence type="ECO:0000313" key="2">
    <source>
        <dbReference type="Proteomes" id="UP001439008"/>
    </source>
</evidence>
<sequence length="101" mass="10965">MIGEHVAYVNRAVFGREEDNDEDAGTQVEGLAGTGIAYEYDAEEGELLEGLYAIHVGSVATLNAEGSAVSDEGSGELGRIFTKYYTNYIEESEDWGKYQTA</sequence>
<protein>
    <submittedName>
        <fullName evidence="1">Uncharacterized protein</fullName>
    </submittedName>
</protein>
<name>A0ABV2AVE4_9EUKA</name>
<gene>
    <name evidence="1" type="ORF">MHBO_005239</name>
</gene>
<feature type="non-terminal residue" evidence="1">
    <location>
        <position position="101"/>
    </location>
</feature>
<evidence type="ECO:0000313" key="1">
    <source>
        <dbReference type="EMBL" id="MES1923630.1"/>
    </source>
</evidence>